<feature type="transmembrane region" description="Helical" evidence="1">
    <location>
        <begin position="49"/>
        <end position="72"/>
    </location>
</feature>
<keyword evidence="1" id="KW-0812">Transmembrane</keyword>
<evidence type="ECO:0000256" key="1">
    <source>
        <dbReference type="SAM" id="Phobius"/>
    </source>
</evidence>
<sequence>MTSHIPALLLREWMQHKRGWLLTLALPPALFLIILPFGETHGMPDQPLAAGLIVVMATIMVLLVIAALSAAFQLPGLARRDVQDRSIEFWLSLPASNSESLLATLLAHTLLVPLAAVVFGFGIGYGVAAAVVLKSTGVEGLMAVPWGQVSLLAVPAMLRIALGVVLALVWLAPLVLMVMATSAWLKRWSVAAITAVAVITCAILPKVYGFVAIRDWLDVQLAGAWHALLANPQQLASSPAQMASVDSSEAWHWAVADAAHELQALLSWQVASGLAVAALGFYLLILRRRRAG</sequence>
<feature type="transmembrane region" description="Helical" evidence="1">
    <location>
        <begin position="20"/>
        <end position="37"/>
    </location>
</feature>
<dbReference type="EMBL" id="JBIGIC010000003">
    <property type="protein sequence ID" value="MFG6486321.1"/>
    <property type="molecule type" value="Genomic_DNA"/>
</dbReference>
<dbReference type="Proteomes" id="UP001606134">
    <property type="component" value="Unassembled WGS sequence"/>
</dbReference>
<comment type="caution">
    <text evidence="2">The sequence shown here is derived from an EMBL/GenBank/DDBJ whole genome shotgun (WGS) entry which is preliminary data.</text>
</comment>
<organism evidence="2 3">
    <name type="scientific">Pelomonas candidula</name>
    <dbReference type="NCBI Taxonomy" id="3299025"/>
    <lineage>
        <taxon>Bacteria</taxon>
        <taxon>Pseudomonadati</taxon>
        <taxon>Pseudomonadota</taxon>
        <taxon>Betaproteobacteria</taxon>
        <taxon>Burkholderiales</taxon>
        <taxon>Sphaerotilaceae</taxon>
        <taxon>Roseateles</taxon>
    </lineage>
</organism>
<evidence type="ECO:0000313" key="3">
    <source>
        <dbReference type="Proteomes" id="UP001606134"/>
    </source>
</evidence>
<feature type="transmembrane region" description="Helical" evidence="1">
    <location>
        <begin position="266"/>
        <end position="286"/>
    </location>
</feature>
<name>A0ABW7H8U4_9BURK</name>
<gene>
    <name evidence="2" type="ORF">ACG04R_06545</name>
</gene>
<evidence type="ECO:0000313" key="2">
    <source>
        <dbReference type="EMBL" id="MFG6486321.1"/>
    </source>
</evidence>
<protein>
    <recommendedName>
        <fullName evidence="4">ABC transporter permease</fullName>
    </recommendedName>
</protein>
<dbReference type="RefSeq" id="WP_394407337.1">
    <property type="nucleotide sequence ID" value="NZ_JBIGIC010000003.1"/>
</dbReference>
<reference evidence="2 3" key="1">
    <citation type="submission" date="2024-08" db="EMBL/GenBank/DDBJ databases">
        <authorList>
            <person name="Lu H."/>
        </authorList>
    </citation>
    <scope>NUCLEOTIDE SEQUENCE [LARGE SCALE GENOMIC DNA]</scope>
    <source>
        <strain evidence="2 3">BYS78W</strain>
    </source>
</reference>
<proteinExistence type="predicted"/>
<keyword evidence="1" id="KW-1133">Transmembrane helix</keyword>
<evidence type="ECO:0008006" key="4">
    <source>
        <dbReference type="Google" id="ProtNLM"/>
    </source>
</evidence>
<keyword evidence="3" id="KW-1185">Reference proteome</keyword>
<accession>A0ABW7H8U4</accession>
<keyword evidence="1" id="KW-0472">Membrane</keyword>
<feature type="transmembrane region" description="Helical" evidence="1">
    <location>
        <begin position="188"/>
        <end position="208"/>
    </location>
</feature>
<feature type="transmembrane region" description="Helical" evidence="1">
    <location>
        <begin position="110"/>
        <end position="133"/>
    </location>
</feature>
<feature type="transmembrane region" description="Helical" evidence="1">
    <location>
        <begin position="153"/>
        <end position="176"/>
    </location>
</feature>